<evidence type="ECO:0000256" key="9">
    <source>
        <dbReference type="ARBA" id="ARBA00023004"/>
    </source>
</evidence>
<dbReference type="Gene3D" id="3.30.1330.90">
    <property type="entry name" value="D-3-phosphoglycerate dehydrogenase, domain 3"/>
    <property type="match status" value="1"/>
</dbReference>
<dbReference type="PANTHER" id="PTHR30182">
    <property type="entry name" value="L-SERINE DEHYDRATASE"/>
    <property type="match status" value="1"/>
</dbReference>
<keyword evidence="10 13" id="KW-0411">Iron-sulfur</keyword>
<evidence type="ECO:0000256" key="10">
    <source>
        <dbReference type="ARBA" id="ARBA00023014"/>
    </source>
</evidence>
<dbReference type="SUPFAM" id="SSF143548">
    <property type="entry name" value="Serine metabolism enzymes domain"/>
    <property type="match status" value="1"/>
</dbReference>
<evidence type="ECO:0000256" key="5">
    <source>
        <dbReference type="ARBA" id="ARBA00018995"/>
    </source>
</evidence>
<dbReference type="FunFam" id="3.30.1330.90:FF:000001">
    <property type="entry name" value="L-serine ammonia-lyase 1"/>
    <property type="match status" value="1"/>
</dbReference>
<evidence type="ECO:0000256" key="12">
    <source>
        <dbReference type="ARBA" id="ARBA00049406"/>
    </source>
</evidence>
<dbReference type="GO" id="GO:0046872">
    <property type="term" value="F:metal ion binding"/>
    <property type="evidence" value="ECO:0007669"/>
    <property type="project" value="UniProtKB-KW"/>
</dbReference>
<keyword evidence="7 13" id="KW-0004">4Fe-4S</keyword>
<dbReference type="InterPro" id="IPR005131">
    <property type="entry name" value="Ser_deHydtase_bsu"/>
</dbReference>
<comment type="caution">
    <text evidence="16">The sequence shown here is derived from an EMBL/GenBank/DDBJ whole genome shotgun (WGS) entry which is preliminary data.</text>
</comment>
<dbReference type="OrthoDB" id="9805537at2"/>
<comment type="cofactor">
    <cofactor evidence="1 13">
        <name>[4Fe-4S] cluster</name>
        <dbReference type="ChEBI" id="CHEBI:49883"/>
    </cofactor>
</comment>
<evidence type="ECO:0000313" key="17">
    <source>
        <dbReference type="Proteomes" id="UP000313849"/>
    </source>
</evidence>
<keyword evidence="9 13" id="KW-0408">Iron</keyword>
<evidence type="ECO:0000256" key="11">
    <source>
        <dbReference type="ARBA" id="ARBA00023239"/>
    </source>
</evidence>
<dbReference type="GO" id="GO:0006094">
    <property type="term" value="P:gluconeogenesis"/>
    <property type="evidence" value="ECO:0007669"/>
    <property type="project" value="UniProtKB-KW"/>
</dbReference>
<dbReference type="EC" id="4.3.1.17" evidence="4 13"/>
<proteinExistence type="inferred from homology"/>
<gene>
    <name evidence="16" type="ORF">FH969_06045</name>
</gene>
<feature type="domain" description="Serine dehydratase-like alpha subunit" evidence="14">
    <location>
        <begin position="196"/>
        <end position="468"/>
    </location>
</feature>
<dbReference type="InterPro" id="IPR005130">
    <property type="entry name" value="Ser_deHydtase-like_asu"/>
</dbReference>
<dbReference type="InterPro" id="IPR029009">
    <property type="entry name" value="ASB_dom_sf"/>
</dbReference>
<dbReference type="Pfam" id="PF03313">
    <property type="entry name" value="SDH_alpha"/>
    <property type="match status" value="1"/>
</dbReference>
<dbReference type="Proteomes" id="UP000313849">
    <property type="component" value="Unassembled WGS sequence"/>
</dbReference>
<dbReference type="NCBIfam" id="TIGR00720">
    <property type="entry name" value="sda_mono"/>
    <property type="match status" value="1"/>
</dbReference>
<dbReference type="GO" id="GO:0003941">
    <property type="term" value="F:L-serine ammonia-lyase activity"/>
    <property type="evidence" value="ECO:0007669"/>
    <property type="project" value="UniProtKB-UniRule"/>
</dbReference>
<evidence type="ECO:0000256" key="8">
    <source>
        <dbReference type="ARBA" id="ARBA00022723"/>
    </source>
</evidence>
<organism evidence="16 17">
    <name type="scientific">Miniimonas arenae</name>
    <dbReference type="NCBI Taxonomy" id="676201"/>
    <lineage>
        <taxon>Bacteria</taxon>
        <taxon>Bacillati</taxon>
        <taxon>Actinomycetota</taxon>
        <taxon>Actinomycetes</taxon>
        <taxon>Micrococcales</taxon>
        <taxon>Beutenbergiaceae</taxon>
        <taxon>Miniimonas</taxon>
    </lineage>
</organism>
<sequence length="474" mass="49465">MSGYVSVLDLFSIGIGPSSSHTVGPMRAARAFVARIAAADRLEEVERVQVVLCGSLGATGEGHGTPDAVVAGLRGLDPETCDCDDVPRGWEKLGDGVDVLLLGRRAVRMTSADVRLAPLTRMPGHSNGMRFVALDAAGEVVLEEVAYSIGGGFVVTEAELLGVTEAQASPTAEGAFAVVPHPFATAADLLATCEREGLDIAEVAYANECALRPAETVDAGLDRIWQAMSDCVDAGLERQGVLPGRLHVRRRARAQRERLEALERTDAATGRPILDRGIEWLQAFAMAVNEENADGRRVVTAPTNGAAGIIPAVGRHHLRLSGLDGEARRRAMRRFLLTAGAVGSLYKRNASISGAEAGCQGEVGSAGSMAAGAFAALQGADVRQVENAAEIAMEHSLGLTCDPVGGLVQVPCIERNAIAACTAVSAARLAIQGDGLHVVSLDAVIETMRQTGLDMSTKYKETSTGGLAVNVVEC</sequence>
<evidence type="ECO:0000256" key="4">
    <source>
        <dbReference type="ARBA" id="ARBA00012093"/>
    </source>
</evidence>
<reference evidence="16 17" key="1">
    <citation type="submission" date="2019-06" db="EMBL/GenBank/DDBJ databases">
        <title>Draft genome sequence of Miniimonas arenae KCTC 19750T isolated from sea sand.</title>
        <authorList>
            <person name="Park S.-J."/>
        </authorList>
    </citation>
    <scope>NUCLEOTIDE SEQUENCE [LARGE SCALE GENOMIC DNA]</scope>
    <source>
        <strain evidence="16 17">KCTC 19750</strain>
    </source>
</reference>
<dbReference type="Pfam" id="PF03315">
    <property type="entry name" value="SDH_beta"/>
    <property type="match status" value="1"/>
</dbReference>
<comment type="catalytic activity">
    <reaction evidence="12 13">
        <text>L-serine = pyruvate + NH4(+)</text>
        <dbReference type="Rhea" id="RHEA:19169"/>
        <dbReference type="ChEBI" id="CHEBI:15361"/>
        <dbReference type="ChEBI" id="CHEBI:28938"/>
        <dbReference type="ChEBI" id="CHEBI:33384"/>
        <dbReference type="EC" id="4.3.1.17"/>
    </reaction>
</comment>
<dbReference type="PANTHER" id="PTHR30182:SF1">
    <property type="entry name" value="L-SERINE DEHYDRATASE 1"/>
    <property type="match status" value="1"/>
</dbReference>
<evidence type="ECO:0000259" key="15">
    <source>
        <dbReference type="Pfam" id="PF03315"/>
    </source>
</evidence>
<keyword evidence="8 13" id="KW-0479">Metal-binding</keyword>
<evidence type="ECO:0000256" key="13">
    <source>
        <dbReference type="RuleBase" id="RU366059"/>
    </source>
</evidence>
<dbReference type="GO" id="GO:0051539">
    <property type="term" value="F:4 iron, 4 sulfur cluster binding"/>
    <property type="evidence" value="ECO:0007669"/>
    <property type="project" value="UniProtKB-UniRule"/>
</dbReference>
<evidence type="ECO:0000256" key="3">
    <source>
        <dbReference type="ARBA" id="ARBA00008636"/>
    </source>
</evidence>
<comment type="pathway">
    <text evidence="2">Carbohydrate biosynthesis; gluconeogenesis.</text>
</comment>
<dbReference type="InterPro" id="IPR051318">
    <property type="entry name" value="Fe-S_L-Ser"/>
</dbReference>
<dbReference type="InterPro" id="IPR004644">
    <property type="entry name" value="Fe-S_L-Ser_mono"/>
</dbReference>
<feature type="domain" description="Serine dehydratase beta chain" evidence="15">
    <location>
        <begin position="6"/>
        <end position="158"/>
    </location>
</feature>
<evidence type="ECO:0000256" key="7">
    <source>
        <dbReference type="ARBA" id="ARBA00022485"/>
    </source>
</evidence>
<keyword evidence="17" id="KW-1185">Reference proteome</keyword>
<name>A0A5C5BEP5_9MICO</name>
<dbReference type="AlphaFoldDB" id="A0A5C5BEP5"/>
<evidence type="ECO:0000256" key="2">
    <source>
        <dbReference type="ARBA" id="ARBA00004742"/>
    </source>
</evidence>
<comment type="similarity">
    <text evidence="3 13">Belongs to the iron-sulfur dependent L-serine dehydratase family.</text>
</comment>
<accession>A0A5C5BEP5</accession>
<dbReference type="EMBL" id="VENP01000016">
    <property type="protein sequence ID" value="TNU75099.1"/>
    <property type="molecule type" value="Genomic_DNA"/>
</dbReference>
<evidence type="ECO:0000256" key="1">
    <source>
        <dbReference type="ARBA" id="ARBA00001966"/>
    </source>
</evidence>
<dbReference type="RefSeq" id="WP_139986486.1">
    <property type="nucleotide sequence ID" value="NZ_VENP01000016.1"/>
</dbReference>
<protein>
    <recommendedName>
        <fullName evidence="5 13">L-serine dehydratase</fullName>
        <ecNumber evidence="4 13">4.3.1.17</ecNumber>
    </recommendedName>
</protein>
<evidence type="ECO:0000256" key="6">
    <source>
        <dbReference type="ARBA" id="ARBA00022432"/>
    </source>
</evidence>
<evidence type="ECO:0000259" key="14">
    <source>
        <dbReference type="Pfam" id="PF03313"/>
    </source>
</evidence>
<keyword evidence="11 13" id="KW-0456">Lyase</keyword>
<keyword evidence="6 13" id="KW-0312">Gluconeogenesis</keyword>
<evidence type="ECO:0000313" key="16">
    <source>
        <dbReference type="EMBL" id="TNU75099.1"/>
    </source>
</evidence>